<accession>A0AA37T837</accession>
<dbReference type="EMBL" id="BSPD01000077">
    <property type="protein sequence ID" value="GLS27399.1"/>
    <property type="molecule type" value="Genomic_DNA"/>
</dbReference>
<sequence length="110" mass="12399">MDLEDTLLEIETWDATHHPMEVTDENYDMPSNGPFSDQVNLLNIEDDCVENCAIALNELAPSEGRYADQINQSRITEQAIIEGFHNPENNHYIPLTSKSATPPQEGPYQP</sequence>
<keyword evidence="3" id="KW-1185">Reference proteome</keyword>
<feature type="region of interest" description="Disordered" evidence="1">
    <location>
        <begin position="86"/>
        <end position="110"/>
    </location>
</feature>
<dbReference type="RefSeq" id="WP_232595512.1">
    <property type="nucleotide sequence ID" value="NZ_BSPD01000077.1"/>
</dbReference>
<reference evidence="2 3" key="1">
    <citation type="journal article" date="2014" name="Int. J. Syst. Evol. Microbiol.">
        <title>Complete genome sequence of Corynebacterium casei LMG S-19264T (=DSM 44701T), isolated from a smear-ripened cheese.</title>
        <authorList>
            <consortium name="US DOE Joint Genome Institute (JGI-PGF)"/>
            <person name="Walter F."/>
            <person name="Albersmeier A."/>
            <person name="Kalinowski J."/>
            <person name="Ruckert C."/>
        </authorList>
    </citation>
    <scope>NUCLEOTIDE SEQUENCE [LARGE SCALE GENOMIC DNA]</scope>
    <source>
        <strain evidence="2 3">NBRC 110095</strain>
    </source>
</reference>
<evidence type="ECO:0000313" key="3">
    <source>
        <dbReference type="Proteomes" id="UP001156870"/>
    </source>
</evidence>
<evidence type="ECO:0000313" key="2">
    <source>
        <dbReference type="EMBL" id="GLS27399.1"/>
    </source>
</evidence>
<name>A0AA37T837_9GAMM</name>
<comment type="caution">
    <text evidence="2">The sequence shown here is derived from an EMBL/GenBank/DDBJ whole genome shotgun (WGS) entry which is preliminary data.</text>
</comment>
<evidence type="ECO:0000256" key="1">
    <source>
        <dbReference type="SAM" id="MobiDB-lite"/>
    </source>
</evidence>
<gene>
    <name evidence="2" type="ORF">GCM10007877_31180</name>
</gene>
<proteinExistence type="predicted"/>
<protein>
    <submittedName>
        <fullName evidence="2">Uncharacterized protein</fullName>
    </submittedName>
</protein>
<dbReference type="Proteomes" id="UP001156870">
    <property type="component" value="Unassembled WGS sequence"/>
</dbReference>
<dbReference type="AlphaFoldDB" id="A0AA37T837"/>
<organism evidence="2 3">
    <name type="scientific">Marinibactrum halimedae</name>
    <dbReference type="NCBI Taxonomy" id="1444977"/>
    <lineage>
        <taxon>Bacteria</taxon>
        <taxon>Pseudomonadati</taxon>
        <taxon>Pseudomonadota</taxon>
        <taxon>Gammaproteobacteria</taxon>
        <taxon>Cellvibrionales</taxon>
        <taxon>Cellvibrionaceae</taxon>
        <taxon>Marinibactrum</taxon>
    </lineage>
</organism>